<dbReference type="SUPFAM" id="SSF51011">
    <property type="entry name" value="Glycosyl hydrolase domain"/>
    <property type="match status" value="1"/>
</dbReference>
<reference evidence="17" key="1">
    <citation type="submission" date="2023-07" db="EMBL/GenBank/DDBJ databases">
        <title>Chromosome-level Genome Assembly of Striped Snakehead (Channa striata).</title>
        <authorList>
            <person name="Liu H."/>
        </authorList>
    </citation>
    <scope>NUCLEOTIDE SEQUENCE</scope>
    <source>
        <strain evidence="17">Gz</strain>
        <tissue evidence="17">Muscle</tissue>
    </source>
</reference>
<feature type="domain" description="Alpha-amylase C-terminal" evidence="15">
    <location>
        <begin position="468"/>
        <end position="556"/>
    </location>
</feature>
<dbReference type="InterPro" id="IPR017853">
    <property type="entry name" value="GH"/>
</dbReference>
<dbReference type="SUPFAM" id="SSF51445">
    <property type="entry name" value="(Trans)glycosidases"/>
    <property type="match status" value="1"/>
</dbReference>
<sequence>MSLTHGLTGGSDPERNLKNADIDTVNKRQSRQNCNCFLPHSQWESMQVFILVALFGLGLAQHDPHTKNGRTAIVHLFEWRWADIAAECERFLAPNGFGGVQISPPNEHIVLNNPWRPWWQRYQPISYNLCSRSGSEEELKDMITRCNNVGVNIYVDAVINHMCGSGGGEGTHSSCGSWFNAGDRNFPSVPYSSWDFNDQKCSTGSGEIENYGDASQVRDCRLSSLLDLALEKDYVRGKVADYMNALIDMGVAGFRVDACKHMWPGDLAVVYGRLHDLNTEWFPIGSRAFIYQEVIDLGGEPITSREYSHLGRVTEFKYGAKLGTVFRKWNGEKLCYTRNWGEGWGFMPDGNALVFIDNHDNQRGHGAGGGSIITFWDSRLYKMAVGYMLAHPYGVARVMSSFRWDRHFVNGKDQNDWIGPPSHSNGTTKPVPINPDQTCGDGWVCEHRWRQIKNMVIFRNVVNGQLHSNWWDNQSNQVAFGRGNRGFIVFNNDDWDLDVTLNTGMPGGTYCDVISGQKEGTRCTGKQISVGGDGRAHFRISSRDEDPFVAIHAESKL</sequence>
<comment type="catalytic activity">
    <reaction evidence="1 14">
        <text>Endohydrolysis of (1-&gt;4)-alpha-D-glucosidic linkages in polysaccharides containing three or more (1-&gt;4)-alpha-linked D-glucose units.</text>
        <dbReference type="EC" id="3.2.1.1"/>
    </reaction>
</comment>
<dbReference type="Pfam" id="PF02806">
    <property type="entry name" value="Alpha-amylase_C"/>
    <property type="match status" value="1"/>
</dbReference>
<organism evidence="17 18">
    <name type="scientific">Channa striata</name>
    <name type="common">Snakehead murrel</name>
    <name type="synonym">Ophicephalus striatus</name>
    <dbReference type="NCBI Taxonomy" id="64152"/>
    <lineage>
        <taxon>Eukaryota</taxon>
        <taxon>Metazoa</taxon>
        <taxon>Chordata</taxon>
        <taxon>Craniata</taxon>
        <taxon>Vertebrata</taxon>
        <taxon>Euteleostomi</taxon>
        <taxon>Actinopterygii</taxon>
        <taxon>Neopterygii</taxon>
        <taxon>Teleostei</taxon>
        <taxon>Neoteleostei</taxon>
        <taxon>Acanthomorphata</taxon>
        <taxon>Anabantaria</taxon>
        <taxon>Anabantiformes</taxon>
        <taxon>Channoidei</taxon>
        <taxon>Channidae</taxon>
        <taxon>Channa</taxon>
    </lineage>
</organism>
<dbReference type="InterPro" id="IPR006047">
    <property type="entry name" value="GH13_cat_dom"/>
</dbReference>
<evidence type="ECO:0000256" key="9">
    <source>
        <dbReference type="ARBA" id="ARBA00023157"/>
    </source>
</evidence>
<evidence type="ECO:0000259" key="15">
    <source>
        <dbReference type="SMART" id="SM00632"/>
    </source>
</evidence>
<evidence type="ECO:0000256" key="10">
    <source>
        <dbReference type="ARBA" id="ARBA00023214"/>
    </source>
</evidence>
<evidence type="ECO:0000313" key="17">
    <source>
        <dbReference type="EMBL" id="KAK2822668.1"/>
    </source>
</evidence>
<evidence type="ECO:0000256" key="12">
    <source>
        <dbReference type="ARBA" id="ARBA00023295"/>
    </source>
</evidence>
<evidence type="ECO:0000256" key="6">
    <source>
        <dbReference type="ARBA" id="ARBA00022723"/>
    </source>
</evidence>
<dbReference type="PRINTS" id="PR00110">
    <property type="entry name" value="ALPHAAMYLASE"/>
</dbReference>
<dbReference type="InterPro" id="IPR013780">
    <property type="entry name" value="Glyco_hydro_b"/>
</dbReference>
<proteinExistence type="inferred from homology"/>
<evidence type="ECO:0000256" key="4">
    <source>
        <dbReference type="ARBA" id="ARBA00008061"/>
    </source>
</evidence>
<keyword evidence="12 14" id="KW-0326">Glycosidase</keyword>
<dbReference type="AlphaFoldDB" id="A0AA88RXE1"/>
<dbReference type="GO" id="GO:0005975">
    <property type="term" value="P:carbohydrate metabolic process"/>
    <property type="evidence" value="ECO:0007669"/>
    <property type="project" value="InterPro"/>
</dbReference>
<name>A0AA88RXE1_CHASR</name>
<evidence type="ECO:0000259" key="16">
    <source>
        <dbReference type="SMART" id="SM00642"/>
    </source>
</evidence>
<dbReference type="SMART" id="SM00642">
    <property type="entry name" value="Aamy"/>
    <property type="match status" value="1"/>
</dbReference>
<evidence type="ECO:0000256" key="8">
    <source>
        <dbReference type="ARBA" id="ARBA00022837"/>
    </source>
</evidence>
<evidence type="ECO:0000256" key="7">
    <source>
        <dbReference type="ARBA" id="ARBA00022801"/>
    </source>
</evidence>
<dbReference type="Gene3D" id="3.20.20.80">
    <property type="entry name" value="Glycosidases"/>
    <property type="match status" value="1"/>
</dbReference>
<dbReference type="EC" id="3.2.1.1" evidence="5 14"/>
<evidence type="ECO:0000313" key="18">
    <source>
        <dbReference type="Proteomes" id="UP001187415"/>
    </source>
</evidence>
<comment type="cofactor">
    <cofactor evidence="2">
        <name>Ca(2+)</name>
        <dbReference type="ChEBI" id="CHEBI:29108"/>
    </cofactor>
</comment>
<evidence type="ECO:0000256" key="2">
    <source>
        <dbReference type="ARBA" id="ARBA00001913"/>
    </source>
</evidence>
<dbReference type="GO" id="GO:0004556">
    <property type="term" value="F:alpha-amylase activity"/>
    <property type="evidence" value="ECO:0007669"/>
    <property type="project" value="UniProtKB-UniRule"/>
</dbReference>
<dbReference type="Pfam" id="PF00128">
    <property type="entry name" value="Alpha-amylase"/>
    <property type="match status" value="1"/>
</dbReference>
<protein>
    <recommendedName>
        <fullName evidence="5 14">Alpha-amylase</fullName>
        <ecNumber evidence="5 14">3.2.1.1</ecNumber>
    </recommendedName>
</protein>
<comment type="caution">
    <text evidence="17">The sequence shown here is derived from an EMBL/GenBank/DDBJ whole genome shotgun (WGS) entry which is preliminary data.</text>
</comment>
<dbReference type="GO" id="GO:0046872">
    <property type="term" value="F:metal ion binding"/>
    <property type="evidence" value="ECO:0007669"/>
    <property type="project" value="UniProtKB-KW"/>
</dbReference>
<keyword evidence="7 14" id="KW-0378">Hydrolase</keyword>
<accession>A0AA88RXE1</accession>
<keyword evidence="10" id="KW-0868">Chloride</keyword>
<keyword evidence="11 14" id="KW-0119">Carbohydrate metabolism</keyword>
<dbReference type="InterPro" id="IPR006048">
    <property type="entry name" value="A-amylase/branching_C"/>
</dbReference>
<keyword evidence="8" id="KW-0106">Calcium</keyword>
<dbReference type="CDD" id="cd11317">
    <property type="entry name" value="AmyAc_bac_euk_AmyA"/>
    <property type="match status" value="1"/>
</dbReference>
<dbReference type="SMART" id="SM00632">
    <property type="entry name" value="Aamy_C"/>
    <property type="match status" value="1"/>
</dbReference>
<dbReference type="InterPro" id="IPR031319">
    <property type="entry name" value="A-amylase_C"/>
</dbReference>
<feature type="domain" description="Glycosyl hydrolase family 13 catalytic" evidence="16">
    <location>
        <begin position="71"/>
        <end position="459"/>
    </location>
</feature>
<comment type="similarity">
    <text evidence="4 13">Belongs to the glycosyl hydrolase 13 family.</text>
</comment>
<evidence type="ECO:0000256" key="1">
    <source>
        <dbReference type="ARBA" id="ARBA00000548"/>
    </source>
</evidence>
<evidence type="ECO:0000256" key="13">
    <source>
        <dbReference type="RuleBase" id="RU003615"/>
    </source>
</evidence>
<evidence type="ECO:0000256" key="11">
    <source>
        <dbReference type="ARBA" id="ARBA00023277"/>
    </source>
</evidence>
<dbReference type="Gene3D" id="2.60.40.1180">
    <property type="entry name" value="Golgi alpha-mannosidase II"/>
    <property type="match status" value="1"/>
</dbReference>
<dbReference type="InterPro" id="IPR006046">
    <property type="entry name" value="Alpha_amylase"/>
</dbReference>
<evidence type="ECO:0000256" key="3">
    <source>
        <dbReference type="ARBA" id="ARBA00001923"/>
    </source>
</evidence>
<dbReference type="EMBL" id="JAUPFM010000018">
    <property type="protein sequence ID" value="KAK2822668.1"/>
    <property type="molecule type" value="Genomic_DNA"/>
</dbReference>
<evidence type="ECO:0000256" key="5">
    <source>
        <dbReference type="ARBA" id="ARBA00012595"/>
    </source>
</evidence>
<gene>
    <name evidence="17" type="ORF">Q5P01_022733</name>
</gene>
<dbReference type="FunFam" id="2.60.40.1180:FF:000020">
    <property type="entry name" value="Pancreatic alpha-amylase"/>
    <property type="match status" value="1"/>
</dbReference>
<dbReference type="PANTHER" id="PTHR43447">
    <property type="entry name" value="ALPHA-AMYLASE"/>
    <property type="match status" value="1"/>
</dbReference>
<evidence type="ECO:0000256" key="14">
    <source>
        <dbReference type="RuleBase" id="RU361134"/>
    </source>
</evidence>
<dbReference type="FunFam" id="3.20.20.80:FF:000056">
    <property type="entry name" value="Pancreatic alpha-amylase"/>
    <property type="match status" value="1"/>
</dbReference>
<dbReference type="Proteomes" id="UP001187415">
    <property type="component" value="Unassembled WGS sequence"/>
</dbReference>
<comment type="cofactor">
    <cofactor evidence="3">
        <name>chloride</name>
        <dbReference type="ChEBI" id="CHEBI:17996"/>
    </cofactor>
</comment>
<keyword evidence="6" id="KW-0479">Metal-binding</keyword>
<keyword evidence="18" id="KW-1185">Reference proteome</keyword>
<keyword evidence="9" id="KW-1015">Disulfide bond</keyword>